<organism evidence="2 3">
    <name type="scientific">Neoarthrinium moseri</name>
    <dbReference type="NCBI Taxonomy" id="1658444"/>
    <lineage>
        <taxon>Eukaryota</taxon>
        <taxon>Fungi</taxon>
        <taxon>Dikarya</taxon>
        <taxon>Ascomycota</taxon>
        <taxon>Pezizomycotina</taxon>
        <taxon>Sordariomycetes</taxon>
        <taxon>Xylariomycetidae</taxon>
        <taxon>Amphisphaeriales</taxon>
        <taxon>Apiosporaceae</taxon>
        <taxon>Neoarthrinium</taxon>
    </lineage>
</organism>
<dbReference type="AlphaFoldDB" id="A0A9P9WHI6"/>
<evidence type="ECO:0000313" key="3">
    <source>
        <dbReference type="Proteomes" id="UP000829685"/>
    </source>
</evidence>
<dbReference type="OrthoDB" id="291007at2759"/>
<proteinExistence type="predicted"/>
<comment type="caution">
    <text evidence="2">The sequence shown here is derived from an EMBL/GenBank/DDBJ whole genome shotgun (WGS) entry which is preliminary data.</text>
</comment>
<gene>
    <name evidence="2" type="ORF">JX265_008808</name>
</gene>
<keyword evidence="3" id="KW-1185">Reference proteome</keyword>
<keyword evidence="1" id="KW-0732">Signal</keyword>
<reference evidence="2" key="1">
    <citation type="submission" date="2021-03" db="EMBL/GenBank/DDBJ databases">
        <title>Revisited historic fungal species revealed as producer of novel bioactive compounds through whole genome sequencing and comparative genomics.</title>
        <authorList>
            <person name="Vignolle G.A."/>
            <person name="Hochenegger N."/>
            <person name="Mach R.L."/>
            <person name="Mach-Aigner A.R."/>
            <person name="Javad Rahimi M."/>
            <person name="Salim K.A."/>
            <person name="Chan C.M."/>
            <person name="Lim L.B.L."/>
            <person name="Cai F."/>
            <person name="Druzhinina I.S."/>
            <person name="U'Ren J.M."/>
            <person name="Derntl C."/>
        </authorList>
    </citation>
    <scope>NUCLEOTIDE SEQUENCE</scope>
    <source>
        <strain evidence="2">TUCIM 5799</strain>
    </source>
</reference>
<dbReference type="EMBL" id="JAFIMR010000025">
    <property type="protein sequence ID" value="KAI1863591.1"/>
    <property type="molecule type" value="Genomic_DNA"/>
</dbReference>
<dbReference type="Proteomes" id="UP000829685">
    <property type="component" value="Unassembled WGS sequence"/>
</dbReference>
<feature type="chain" id="PRO_5040398763" evidence="1">
    <location>
        <begin position="18"/>
        <end position="141"/>
    </location>
</feature>
<accession>A0A9P9WHI6</accession>
<sequence length="141" mass="15052">MFFSKALVLAVAGTALAAPSGGIEASRLEKRGPETIHFADCVTYLAIDYYADDDNSNSFPGNSNECVTNSFREGSSGSCSYSTGVKLSYNLISGAKSKSANTYVGSANNSFKTFTCKRGSDRVLYVDGNGHACKDTYYCRP</sequence>
<protein>
    <submittedName>
        <fullName evidence="2">Uncharacterized protein</fullName>
    </submittedName>
</protein>
<name>A0A9P9WHI6_9PEZI</name>
<evidence type="ECO:0000256" key="1">
    <source>
        <dbReference type="SAM" id="SignalP"/>
    </source>
</evidence>
<feature type="signal peptide" evidence="1">
    <location>
        <begin position="1"/>
        <end position="17"/>
    </location>
</feature>
<evidence type="ECO:0000313" key="2">
    <source>
        <dbReference type="EMBL" id="KAI1863591.1"/>
    </source>
</evidence>